<comment type="caution">
    <text evidence="1">The sequence shown here is derived from an EMBL/GenBank/DDBJ whole genome shotgun (WGS) entry which is preliminary data.</text>
</comment>
<proteinExistence type="predicted"/>
<dbReference type="SUPFAM" id="SSF52047">
    <property type="entry name" value="RNI-like"/>
    <property type="match status" value="1"/>
</dbReference>
<keyword evidence="2" id="KW-1185">Reference proteome</keyword>
<dbReference type="EMBL" id="JARJCM010000128">
    <property type="protein sequence ID" value="KAJ7027172.1"/>
    <property type="molecule type" value="Genomic_DNA"/>
</dbReference>
<sequence length="293" mass="33576">MDCTVMGPQLPFDLERTIFELAASSFLGSIPILLLVAWRVNKWVEPILYRLLIVDSSTSRLSDYPIFSHEVISRKIDNLEFLRASVRHLFIEGRFIPLEIEHIASACSRVTTLAYVPSKAFPDLLRDKQRLQRLTINVTAFLGCFPPESTRDPMLHTLTHLELLDTYWGQDEEPPDLSTHLALIPNLTHLALNGTQYSVSLNNMLRADSRLRCIVLFADEGDSAHPLSDDDRVVYVEQHTNYRLDWIRGIDECKDYWALADTFIAARRRGQVDRSQLRITDVDLGIIDNGQWV</sequence>
<name>A0AAD6WVV1_9AGAR</name>
<protein>
    <submittedName>
        <fullName evidence="1">Uncharacterized protein</fullName>
    </submittedName>
</protein>
<organism evidence="1 2">
    <name type="scientific">Mycena alexandri</name>
    <dbReference type="NCBI Taxonomy" id="1745969"/>
    <lineage>
        <taxon>Eukaryota</taxon>
        <taxon>Fungi</taxon>
        <taxon>Dikarya</taxon>
        <taxon>Basidiomycota</taxon>
        <taxon>Agaricomycotina</taxon>
        <taxon>Agaricomycetes</taxon>
        <taxon>Agaricomycetidae</taxon>
        <taxon>Agaricales</taxon>
        <taxon>Marasmiineae</taxon>
        <taxon>Mycenaceae</taxon>
        <taxon>Mycena</taxon>
    </lineage>
</organism>
<dbReference type="AlphaFoldDB" id="A0AAD6WVV1"/>
<evidence type="ECO:0000313" key="2">
    <source>
        <dbReference type="Proteomes" id="UP001218188"/>
    </source>
</evidence>
<evidence type="ECO:0000313" key="1">
    <source>
        <dbReference type="EMBL" id="KAJ7027172.1"/>
    </source>
</evidence>
<gene>
    <name evidence="1" type="ORF">C8F04DRAFT_94227</name>
</gene>
<reference evidence="1" key="1">
    <citation type="submission" date="2023-03" db="EMBL/GenBank/DDBJ databases">
        <title>Massive genome expansion in bonnet fungi (Mycena s.s.) driven by repeated elements and novel gene families across ecological guilds.</title>
        <authorList>
            <consortium name="Lawrence Berkeley National Laboratory"/>
            <person name="Harder C.B."/>
            <person name="Miyauchi S."/>
            <person name="Viragh M."/>
            <person name="Kuo A."/>
            <person name="Thoen E."/>
            <person name="Andreopoulos B."/>
            <person name="Lu D."/>
            <person name="Skrede I."/>
            <person name="Drula E."/>
            <person name="Henrissat B."/>
            <person name="Morin E."/>
            <person name="Kohler A."/>
            <person name="Barry K."/>
            <person name="LaButti K."/>
            <person name="Morin E."/>
            <person name="Salamov A."/>
            <person name="Lipzen A."/>
            <person name="Mereny Z."/>
            <person name="Hegedus B."/>
            <person name="Baldrian P."/>
            <person name="Stursova M."/>
            <person name="Weitz H."/>
            <person name="Taylor A."/>
            <person name="Grigoriev I.V."/>
            <person name="Nagy L.G."/>
            <person name="Martin F."/>
            <person name="Kauserud H."/>
        </authorList>
    </citation>
    <scope>NUCLEOTIDE SEQUENCE</scope>
    <source>
        <strain evidence="1">CBHHK200</strain>
    </source>
</reference>
<dbReference type="Proteomes" id="UP001218188">
    <property type="component" value="Unassembled WGS sequence"/>
</dbReference>
<accession>A0AAD6WVV1</accession>